<protein>
    <submittedName>
        <fullName evidence="2">Uncharacterized protein</fullName>
    </submittedName>
</protein>
<organism evidence="2 3">
    <name type="scientific">Nitzschia inconspicua</name>
    <dbReference type="NCBI Taxonomy" id="303405"/>
    <lineage>
        <taxon>Eukaryota</taxon>
        <taxon>Sar</taxon>
        <taxon>Stramenopiles</taxon>
        <taxon>Ochrophyta</taxon>
        <taxon>Bacillariophyta</taxon>
        <taxon>Bacillariophyceae</taxon>
        <taxon>Bacillariophycidae</taxon>
        <taxon>Bacillariales</taxon>
        <taxon>Bacillariaceae</taxon>
        <taxon>Nitzschia</taxon>
    </lineage>
</organism>
<accession>A0A9K3PJE3</accession>
<comment type="caution">
    <text evidence="2">The sequence shown here is derived from an EMBL/GenBank/DDBJ whole genome shotgun (WGS) entry which is preliminary data.</text>
</comment>
<feature type="region of interest" description="Disordered" evidence="1">
    <location>
        <begin position="1"/>
        <end position="44"/>
    </location>
</feature>
<keyword evidence="3" id="KW-1185">Reference proteome</keyword>
<dbReference type="OrthoDB" id="46958at2759"/>
<reference evidence="2" key="2">
    <citation type="submission" date="2021-04" db="EMBL/GenBank/DDBJ databases">
        <authorList>
            <person name="Podell S."/>
        </authorList>
    </citation>
    <scope>NUCLEOTIDE SEQUENCE</scope>
    <source>
        <strain evidence="2">Hildebrandi</strain>
    </source>
</reference>
<reference evidence="2" key="1">
    <citation type="journal article" date="2021" name="Sci. Rep.">
        <title>Diploid genomic architecture of Nitzschia inconspicua, an elite biomass production diatom.</title>
        <authorList>
            <person name="Oliver A."/>
            <person name="Podell S."/>
            <person name="Pinowska A."/>
            <person name="Traller J.C."/>
            <person name="Smith S.R."/>
            <person name="McClure R."/>
            <person name="Beliaev A."/>
            <person name="Bohutskyi P."/>
            <person name="Hill E.A."/>
            <person name="Rabines A."/>
            <person name="Zheng H."/>
            <person name="Allen L.Z."/>
            <person name="Kuo A."/>
            <person name="Grigoriev I.V."/>
            <person name="Allen A.E."/>
            <person name="Hazlebeck D."/>
            <person name="Allen E.E."/>
        </authorList>
    </citation>
    <scope>NUCLEOTIDE SEQUENCE</scope>
    <source>
        <strain evidence="2">Hildebrandi</strain>
    </source>
</reference>
<dbReference type="AlphaFoldDB" id="A0A9K3PJE3"/>
<name>A0A9K3PJE3_9STRA</name>
<sequence>MSDFAADSRKASSLPPSASQTSYTSATNAASNSSHEERLSRTWKTMGTAAIQMLSKSEKAVASQLEAQQEQQRHQQSPDLASLQAATKDNYKQLDECVVTFLKARIEFLRLLNHIEAKIQGKAEEMESLETYIQMEPRIGGMKRKHTDMETQPTTVDATLPIDGADPSTH</sequence>
<dbReference type="Proteomes" id="UP000693970">
    <property type="component" value="Unassembled WGS sequence"/>
</dbReference>
<feature type="compositionally biased region" description="Basic and acidic residues" evidence="1">
    <location>
        <begin position="1"/>
        <end position="10"/>
    </location>
</feature>
<feature type="compositionally biased region" description="Low complexity" evidence="1">
    <location>
        <begin position="17"/>
        <end position="33"/>
    </location>
</feature>
<evidence type="ECO:0000313" key="2">
    <source>
        <dbReference type="EMBL" id="KAG7349465.1"/>
    </source>
</evidence>
<dbReference type="EMBL" id="JAGRRH010000019">
    <property type="protein sequence ID" value="KAG7349465.1"/>
    <property type="molecule type" value="Genomic_DNA"/>
</dbReference>
<evidence type="ECO:0000256" key="1">
    <source>
        <dbReference type="SAM" id="MobiDB-lite"/>
    </source>
</evidence>
<gene>
    <name evidence="2" type="ORF">IV203_012062</name>
</gene>
<proteinExistence type="predicted"/>
<evidence type="ECO:0000313" key="3">
    <source>
        <dbReference type="Proteomes" id="UP000693970"/>
    </source>
</evidence>